<evidence type="ECO:0000313" key="1">
    <source>
        <dbReference type="EMBL" id="TDP85780.1"/>
    </source>
</evidence>
<protein>
    <submittedName>
        <fullName evidence="1">Late control gene D protein (GPD)</fullName>
    </submittedName>
</protein>
<dbReference type="Pfam" id="PF05954">
    <property type="entry name" value="Phage_GPD"/>
    <property type="match status" value="1"/>
</dbReference>
<dbReference type="AlphaFoldDB" id="A0A4R6RHF9"/>
<dbReference type="RefSeq" id="WP_133606726.1">
    <property type="nucleotide sequence ID" value="NZ_SNXW01000002.1"/>
</dbReference>
<dbReference type="Gene3D" id="3.55.50.10">
    <property type="entry name" value="Baseplate protein-like domains"/>
    <property type="match status" value="1"/>
</dbReference>
<sequence length="356" mass="38981">MDANRSAITSARPKLEVDGQARPELDSGLLRLQVSDTTDGLATCEAEFGNWGANAQGQLGFLWFQRDVLEFGKRFVVKLGDDTLFEGKVTAIEARFPALTPPTLVVRVDDPLQDLRMTRRTRSFERVSDADVLHQIANDHGLQTDVNLSGPTWPLLVQANESDLAFLRRRMLVADADLVVADGKLTAHPRPSRPRPAMTLVHGGTLRRFHVAADLAHQRTSLHCTGWDVANKQAVSEEATTSSLGNEASAGDSGPQILQQAFGARHDTVSHRFPSDAASARSEAESHLRALARRFVRGHGETDTDVRLRSGASVQLDGLGPLFSGAYGLSEVLHRFDDTHGLRTEFTVERAWLGRP</sequence>
<dbReference type="SUPFAM" id="SSF69279">
    <property type="entry name" value="Phage tail proteins"/>
    <property type="match status" value="1"/>
</dbReference>
<name>A0A4R6RHF9_9BURK</name>
<keyword evidence="2" id="KW-1185">Reference proteome</keyword>
<organism evidence="1 2">
    <name type="scientific">Aquabacterium commune</name>
    <dbReference type="NCBI Taxonomy" id="70586"/>
    <lineage>
        <taxon>Bacteria</taxon>
        <taxon>Pseudomonadati</taxon>
        <taxon>Pseudomonadota</taxon>
        <taxon>Betaproteobacteria</taxon>
        <taxon>Burkholderiales</taxon>
        <taxon>Aquabacterium</taxon>
    </lineage>
</organism>
<dbReference type="OrthoDB" id="4070623at2"/>
<proteinExistence type="predicted"/>
<reference evidence="1 2" key="1">
    <citation type="submission" date="2019-03" db="EMBL/GenBank/DDBJ databases">
        <title>Genomic Encyclopedia of Type Strains, Phase IV (KMG-IV): sequencing the most valuable type-strain genomes for metagenomic binning, comparative biology and taxonomic classification.</title>
        <authorList>
            <person name="Goeker M."/>
        </authorList>
    </citation>
    <scope>NUCLEOTIDE SEQUENCE [LARGE SCALE GENOMIC DNA]</scope>
    <source>
        <strain evidence="1 2">DSM 11901</strain>
    </source>
</reference>
<dbReference type="EMBL" id="SNXW01000002">
    <property type="protein sequence ID" value="TDP85780.1"/>
    <property type="molecule type" value="Genomic_DNA"/>
</dbReference>
<gene>
    <name evidence="1" type="ORF">EV672_102129</name>
</gene>
<evidence type="ECO:0000313" key="2">
    <source>
        <dbReference type="Proteomes" id="UP000294593"/>
    </source>
</evidence>
<dbReference type="Proteomes" id="UP000294593">
    <property type="component" value="Unassembled WGS sequence"/>
</dbReference>
<accession>A0A4R6RHF9</accession>
<comment type="caution">
    <text evidence="1">The sequence shown here is derived from an EMBL/GenBank/DDBJ whole genome shotgun (WGS) entry which is preliminary data.</text>
</comment>